<protein>
    <submittedName>
        <fullName evidence="1">YtfJ family protein</fullName>
    </submittedName>
</protein>
<dbReference type="NCBIfam" id="TIGR01626">
    <property type="entry name" value="ytfJ_HI0045"/>
    <property type="match status" value="1"/>
</dbReference>
<proteinExistence type="predicted"/>
<dbReference type="InterPro" id="IPR006513">
    <property type="entry name" value="YtfJ_HI0045"/>
</dbReference>
<name>A0ABW1VSM5_9GAMM</name>
<organism evidence="1 2">
    <name type="scientific">Tatumella punctata</name>
    <dbReference type="NCBI Taxonomy" id="399969"/>
    <lineage>
        <taxon>Bacteria</taxon>
        <taxon>Pseudomonadati</taxon>
        <taxon>Pseudomonadota</taxon>
        <taxon>Gammaproteobacteria</taxon>
        <taxon>Enterobacterales</taxon>
        <taxon>Erwiniaceae</taxon>
        <taxon>Tatumella</taxon>
    </lineage>
</organism>
<sequence length="205" mass="22922">MTLFRYLILLPWLIIHAAAAHNLVYGQPVAPLQIRDRGQLVVSAQSISYRPWDSGELAGKVRVVLVMAGRSTVKHNDHQLMIAVKHARFPVTAFQPVIIVNMDDTVPGTGYFVRRKIEKLQQRYPWALFVIDNDGQVGRRWQLKADSSALVVLDKGGLVRRVEEGPLTAADSRQVFSLLQQLVAGERQEALKPRAVMAEKNHGGN</sequence>
<reference evidence="2" key="1">
    <citation type="journal article" date="2019" name="Int. J. Syst. Evol. Microbiol.">
        <title>The Global Catalogue of Microorganisms (GCM) 10K type strain sequencing project: providing services to taxonomists for standard genome sequencing and annotation.</title>
        <authorList>
            <consortium name="The Broad Institute Genomics Platform"/>
            <consortium name="The Broad Institute Genome Sequencing Center for Infectious Disease"/>
            <person name="Wu L."/>
            <person name="Ma J."/>
        </authorList>
    </citation>
    <scope>NUCLEOTIDE SEQUENCE [LARGE SCALE GENOMIC DNA]</scope>
    <source>
        <strain evidence="2">CGMCC 4.1530</strain>
    </source>
</reference>
<comment type="caution">
    <text evidence="1">The sequence shown here is derived from an EMBL/GenBank/DDBJ whole genome shotgun (WGS) entry which is preliminary data.</text>
</comment>
<accession>A0ABW1VSM5</accession>
<dbReference type="EMBL" id="JBHSUC010000017">
    <property type="protein sequence ID" value="MFC6362948.1"/>
    <property type="molecule type" value="Genomic_DNA"/>
</dbReference>
<dbReference type="RefSeq" id="WP_212709321.1">
    <property type="nucleotide sequence ID" value="NZ_BAAAFW010000008.1"/>
</dbReference>
<gene>
    <name evidence="1" type="ORF">ACFP73_12725</name>
</gene>
<evidence type="ECO:0000313" key="1">
    <source>
        <dbReference type="EMBL" id="MFC6362948.1"/>
    </source>
</evidence>
<dbReference type="Proteomes" id="UP001596215">
    <property type="component" value="Unassembled WGS sequence"/>
</dbReference>
<evidence type="ECO:0000313" key="2">
    <source>
        <dbReference type="Proteomes" id="UP001596215"/>
    </source>
</evidence>
<dbReference type="Pfam" id="PF09695">
    <property type="entry name" value="YtfJ_HI0045"/>
    <property type="match status" value="1"/>
</dbReference>
<keyword evidence="2" id="KW-1185">Reference proteome</keyword>